<feature type="compositionally biased region" description="Polar residues" evidence="1">
    <location>
        <begin position="1"/>
        <end position="25"/>
    </location>
</feature>
<evidence type="ECO:0000313" key="2">
    <source>
        <dbReference type="EMBL" id="KAF4960375.1"/>
    </source>
</evidence>
<evidence type="ECO:0000313" key="3">
    <source>
        <dbReference type="Proteomes" id="UP000604273"/>
    </source>
</evidence>
<accession>A0A8H4TM18</accession>
<keyword evidence="3" id="KW-1185">Reference proteome</keyword>
<organism evidence="2 3">
    <name type="scientific">Fusarium gaditjirri</name>
    <dbReference type="NCBI Taxonomy" id="282569"/>
    <lineage>
        <taxon>Eukaryota</taxon>
        <taxon>Fungi</taxon>
        <taxon>Dikarya</taxon>
        <taxon>Ascomycota</taxon>
        <taxon>Pezizomycotina</taxon>
        <taxon>Sordariomycetes</taxon>
        <taxon>Hypocreomycetidae</taxon>
        <taxon>Hypocreales</taxon>
        <taxon>Nectriaceae</taxon>
        <taxon>Fusarium</taxon>
        <taxon>Fusarium nisikadoi species complex</taxon>
    </lineage>
</organism>
<dbReference type="EMBL" id="JABFAI010000024">
    <property type="protein sequence ID" value="KAF4960375.1"/>
    <property type="molecule type" value="Genomic_DNA"/>
</dbReference>
<dbReference type="Proteomes" id="UP000604273">
    <property type="component" value="Unassembled WGS sequence"/>
</dbReference>
<dbReference type="InterPro" id="IPR016024">
    <property type="entry name" value="ARM-type_fold"/>
</dbReference>
<dbReference type="OrthoDB" id="515401at2759"/>
<feature type="region of interest" description="Disordered" evidence="1">
    <location>
        <begin position="1"/>
        <end position="27"/>
    </location>
</feature>
<comment type="caution">
    <text evidence="2">The sequence shown here is derived from an EMBL/GenBank/DDBJ whole genome shotgun (WGS) entry which is preliminary data.</text>
</comment>
<dbReference type="SUPFAM" id="SSF48371">
    <property type="entry name" value="ARM repeat"/>
    <property type="match status" value="1"/>
</dbReference>
<sequence>MRHANSNLPAIFSQHSTSPTTTMSLKTPDPLAGLDSIDWSRLNHAYGPADDVPLILRELQSTDPEVYKTALDACWSNIYHQGSRYSASVAAIPFLYALLDSPATNDRETLLFLILSLAIGHPDWAVPNGIDIQDWERRLAVMDPEDRGHAMHELKAYEAVELGLSSVMRCLDEDSATMRANAAHALAFFPRQSGPSGIALLDLLSREESDSVRGTIVLALAILFIRADDISEKRNVIEKIREHYTAPSIREAPDDIFSWSCAVALLILDSEEDGLAETVHRVRVDEAYMSKLESTIDPDSWFPFALLDLRDLAKSVLENHQKAAANS</sequence>
<evidence type="ECO:0008006" key="4">
    <source>
        <dbReference type="Google" id="ProtNLM"/>
    </source>
</evidence>
<reference evidence="2" key="1">
    <citation type="journal article" date="2020" name="BMC Genomics">
        <title>Correction to: Identification and distribution of gene clusters required for synthesis of sphingolipid metabolism inhibitors in diverse species of the filamentous fungus Fusarium.</title>
        <authorList>
            <person name="Kim H.S."/>
            <person name="Lohmar J.M."/>
            <person name="Busman M."/>
            <person name="Brown D.W."/>
            <person name="Naumann T.A."/>
            <person name="Divon H.H."/>
            <person name="Lysoe E."/>
            <person name="Uhlig S."/>
            <person name="Proctor R.H."/>
        </authorList>
    </citation>
    <scope>NUCLEOTIDE SEQUENCE</scope>
    <source>
        <strain evidence="2">NRRL 45417</strain>
    </source>
</reference>
<reference evidence="2" key="2">
    <citation type="submission" date="2020-05" db="EMBL/GenBank/DDBJ databases">
        <authorList>
            <person name="Kim H.-S."/>
            <person name="Proctor R.H."/>
            <person name="Brown D.W."/>
        </authorList>
    </citation>
    <scope>NUCLEOTIDE SEQUENCE</scope>
    <source>
        <strain evidence="2">NRRL 45417</strain>
    </source>
</reference>
<proteinExistence type="predicted"/>
<dbReference type="AlphaFoldDB" id="A0A8H4TM18"/>
<gene>
    <name evidence="2" type="ORF">FGADI_1022</name>
</gene>
<dbReference type="Gene3D" id="1.25.10.10">
    <property type="entry name" value="Leucine-rich Repeat Variant"/>
    <property type="match status" value="1"/>
</dbReference>
<evidence type="ECO:0000256" key="1">
    <source>
        <dbReference type="SAM" id="MobiDB-lite"/>
    </source>
</evidence>
<name>A0A8H4TM18_9HYPO</name>
<dbReference type="InterPro" id="IPR011989">
    <property type="entry name" value="ARM-like"/>
</dbReference>
<protein>
    <recommendedName>
        <fullName evidence="4">HEAT repeat domain-containing protein</fullName>
    </recommendedName>
</protein>